<evidence type="ECO:0000313" key="3">
    <source>
        <dbReference type="Proteomes" id="UP000595140"/>
    </source>
</evidence>
<keyword evidence="3" id="KW-1185">Reference proteome</keyword>
<evidence type="ECO:0000256" key="1">
    <source>
        <dbReference type="SAM" id="MobiDB-lite"/>
    </source>
</evidence>
<reference evidence="2 3" key="1">
    <citation type="submission" date="2018-04" db="EMBL/GenBank/DDBJ databases">
        <authorList>
            <person name="Vogel A."/>
        </authorList>
    </citation>
    <scope>NUCLEOTIDE SEQUENCE [LARGE SCALE GENOMIC DNA]</scope>
</reference>
<protein>
    <submittedName>
        <fullName evidence="2">Uncharacterized protein</fullName>
    </submittedName>
</protein>
<feature type="region of interest" description="Disordered" evidence="1">
    <location>
        <begin position="96"/>
        <end position="121"/>
    </location>
</feature>
<dbReference type="Proteomes" id="UP000595140">
    <property type="component" value="Unassembled WGS sequence"/>
</dbReference>
<proteinExistence type="predicted"/>
<accession>A0A484MTD8</accession>
<gene>
    <name evidence="2" type="ORF">CCAM_LOCUS33856</name>
</gene>
<name>A0A484MTD8_9ASTE</name>
<organism evidence="2 3">
    <name type="scientific">Cuscuta campestris</name>
    <dbReference type="NCBI Taxonomy" id="132261"/>
    <lineage>
        <taxon>Eukaryota</taxon>
        <taxon>Viridiplantae</taxon>
        <taxon>Streptophyta</taxon>
        <taxon>Embryophyta</taxon>
        <taxon>Tracheophyta</taxon>
        <taxon>Spermatophyta</taxon>
        <taxon>Magnoliopsida</taxon>
        <taxon>eudicotyledons</taxon>
        <taxon>Gunneridae</taxon>
        <taxon>Pentapetalae</taxon>
        <taxon>asterids</taxon>
        <taxon>lamiids</taxon>
        <taxon>Solanales</taxon>
        <taxon>Convolvulaceae</taxon>
        <taxon>Cuscuteae</taxon>
        <taxon>Cuscuta</taxon>
        <taxon>Cuscuta subgen. Grammica</taxon>
        <taxon>Cuscuta sect. Cleistogrammica</taxon>
    </lineage>
</organism>
<dbReference type="AlphaFoldDB" id="A0A484MTD8"/>
<dbReference type="EMBL" id="OOIL02004480">
    <property type="protein sequence ID" value="VFQ92080.1"/>
    <property type="molecule type" value="Genomic_DNA"/>
</dbReference>
<feature type="compositionally biased region" description="Basic and acidic residues" evidence="1">
    <location>
        <begin position="98"/>
        <end position="114"/>
    </location>
</feature>
<sequence length="157" mass="17117">MRYSLPFNFLYFTEYCLFPFQPAEISLYKLEPSKPSNLNRNFLPKLTRCRTIGCTRLLNFNDRVPSVTTTPEIQDALAKQAQIAVGAARLAQIPVAEARPKQTEEEEQTAHVEAAETEQAEDAAAQGIAAAAAAPGIGAAAAPAMLILRSVDCNFNF</sequence>
<evidence type="ECO:0000313" key="2">
    <source>
        <dbReference type="EMBL" id="VFQ92080.1"/>
    </source>
</evidence>